<evidence type="ECO:0000313" key="3">
    <source>
        <dbReference type="Proteomes" id="UP000838412"/>
    </source>
</evidence>
<sequence>MICRRCEDRAIGWVIQSHQRDRGEPRDQPGSEDAAAAKERSPPGEDRRGDGAAREDPHCRRRHTVPLDRSAERRRVRRCREVGTRRTVPHSHDRTRPPARRTAGSRTVLARRRKGRAVAVGSAAAAFRRWFRTPVGTPVLARRSGGAGAFQAGCRPPAALAGSGSLVGGVAKRLARECAIARRRFPS</sequence>
<feature type="region of interest" description="Disordered" evidence="1">
    <location>
        <begin position="17"/>
        <end position="104"/>
    </location>
</feature>
<name>A0A8J9ZZU2_BRALA</name>
<reference evidence="2" key="1">
    <citation type="submission" date="2022-01" db="EMBL/GenBank/DDBJ databases">
        <authorList>
            <person name="Braso-Vives M."/>
        </authorList>
    </citation>
    <scope>NUCLEOTIDE SEQUENCE</scope>
</reference>
<proteinExistence type="predicted"/>
<evidence type="ECO:0000256" key="1">
    <source>
        <dbReference type="SAM" id="MobiDB-lite"/>
    </source>
</evidence>
<feature type="compositionally biased region" description="Basic and acidic residues" evidence="1">
    <location>
        <begin position="18"/>
        <end position="58"/>
    </location>
</feature>
<feature type="compositionally biased region" description="Basic and acidic residues" evidence="1">
    <location>
        <begin position="65"/>
        <end position="96"/>
    </location>
</feature>
<protein>
    <submittedName>
        <fullName evidence="2">Hypp3454 protein</fullName>
    </submittedName>
</protein>
<evidence type="ECO:0000313" key="2">
    <source>
        <dbReference type="EMBL" id="CAH1266631.1"/>
    </source>
</evidence>
<dbReference type="Proteomes" id="UP000838412">
    <property type="component" value="Chromosome 5"/>
</dbReference>
<dbReference type="EMBL" id="OV696690">
    <property type="protein sequence ID" value="CAH1266631.1"/>
    <property type="molecule type" value="Genomic_DNA"/>
</dbReference>
<dbReference type="AlphaFoldDB" id="A0A8J9ZZU2"/>
<keyword evidence="3" id="KW-1185">Reference proteome</keyword>
<organism evidence="2 3">
    <name type="scientific">Branchiostoma lanceolatum</name>
    <name type="common">Common lancelet</name>
    <name type="synonym">Amphioxus lanceolatum</name>
    <dbReference type="NCBI Taxonomy" id="7740"/>
    <lineage>
        <taxon>Eukaryota</taxon>
        <taxon>Metazoa</taxon>
        <taxon>Chordata</taxon>
        <taxon>Cephalochordata</taxon>
        <taxon>Leptocardii</taxon>
        <taxon>Amphioxiformes</taxon>
        <taxon>Branchiostomatidae</taxon>
        <taxon>Branchiostoma</taxon>
    </lineage>
</organism>
<accession>A0A8J9ZZU2</accession>
<gene>
    <name evidence="2" type="primary">Hypp3454</name>
    <name evidence="2" type="ORF">BLAG_LOCUS20182</name>
</gene>